<reference evidence="13" key="3">
    <citation type="submission" date="2018-07" db="EMBL/GenBank/DDBJ databases">
        <authorList>
            <person name="Mckenzie S.K."/>
            <person name="Kronauer D.J.C."/>
        </authorList>
    </citation>
    <scope>NUCLEOTIDE SEQUENCE</scope>
    <source>
        <strain evidence="13">Clonal line C1</strain>
    </source>
</reference>
<dbReference type="EMBL" id="KK107348">
    <property type="protein sequence ID" value="EZA52206.1"/>
    <property type="molecule type" value="Genomic_DNA"/>
</dbReference>
<comment type="subcellular location">
    <subcellularLocation>
        <location evidence="2">Mitochondrion inner membrane</location>
        <topology evidence="2">Peripheral membrane protein</topology>
        <orientation evidence="2">Matrix side</orientation>
    </subcellularLocation>
</comment>
<organism evidence="12 15">
    <name type="scientific">Ooceraea biroi</name>
    <name type="common">Clonal raider ant</name>
    <name type="synonym">Cerapachys biroi</name>
    <dbReference type="NCBI Taxonomy" id="2015173"/>
    <lineage>
        <taxon>Eukaryota</taxon>
        <taxon>Metazoa</taxon>
        <taxon>Ecdysozoa</taxon>
        <taxon>Arthropoda</taxon>
        <taxon>Hexapoda</taxon>
        <taxon>Insecta</taxon>
        <taxon>Pterygota</taxon>
        <taxon>Neoptera</taxon>
        <taxon>Endopterygota</taxon>
        <taxon>Hymenoptera</taxon>
        <taxon>Apocrita</taxon>
        <taxon>Aculeata</taxon>
        <taxon>Formicoidea</taxon>
        <taxon>Formicidae</taxon>
        <taxon>Dorylinae</taxon>
        <taxon>Ooceraea</taxon>
    </lineage>
</organism>
<dbReference type="PANTHER" id="PTHR15223">
    <property type="entry name" value="NADH-UBIQUINONE OXIDOREDUCTASE AGGG SUBUNIT"/>
    <property type="match status" value="1"/>
</dbReference>
<keyword evidence="15" id="KW-1185">Reference proteome</keyword>
<keyword evidence="5" id="KW-0813">Transport</keyword>
<proteinExistence type="inferred from homology"/>
<dbReference type="OrthoDB" id="6241903at2759"/>
<evidence type="ECO:0000256" key="8">
    <source>
        <dbReference type="ARBA" id="ARBA00022946"/>
    </source>
</evidence>
<evidence type="ECO:0000256" key="7">
    <source>
        <dbReference type="ARBA" id="ARBA00022792"/>
    </source>
</evidence>
<evidence type="ECO:0000256" key="10">
    <source>
        <dbReference type="ARBA" id="ARBA00023128"/>
    </source>
</evidence>
<evidence type="ECO:0000256" key="2">
    <source>
        <dbReference type="ARBA" id="ARBA00004443"/>
    </source>
</evidence>
<comment type="function">
    <text evidence="1">Accessory subunit of the mitochondrial membrane respiratory chain NADH dehydrogenase (Complex I), that is believed not to be involved in catalysis. Complex I functions in the transfer of electrons from NADH to the respiratory chain. The immediate electron acceptor for the enzyme is believed to be ubiquinone.</text>
</comment>
<name>A0A026W973_OOCBI</name>
<keyword evidence="9" id="KW-0249">Electron transport</keyword>
<evidence type="ECO:0000313" key="13">
    <source>
        <dbReference type="EMBL" id="RLU17650.1"/>
    </source>
</evidence>
<evidence type="ECO:0000256" key="3">
    <source>
        <dbReference type="ARBA" id="ARBA00005923"/>
    </source>
</evidence>
<evidence type="ECO:0000313" key="14">
    <source>
        <dbReference type="EMBL" id="RLU17798.1"/>
    </source>
</evidence>
<keyword evidence="6" id="KW-0679">Respiratory chain</keyword>
<keyword evidence="7" id="KW-0999">Mitochondrion inner membrane</keyword>
<evidence type="ECO:0000256" key="11">
    <source>
        <dbReference type="ARBA" id="ARBA00023136"/>
    </source>
</evidence>
<evidence type="ECO:0000256" key="6">
    <source>
        <dbReference type="ARBA" id="ARBA00022660"/>
    </source>
</evidence>
<protein>
    <submittedName>
        <fullName evidence="12">NADH dehydrogenase [ubiquinone] 1 beta subcomplex subunit 2, mitochondrial</fullName>
    </submittedName>
</protein>
<dbReference type="Pfam" id="PF14813">
    <property type="entry name" value="NADH_B2"/>
    <property type="match status" value="1"/>
</dbReference>
<comment type="similarity">
    <text evidence="3">Belongs to the complex I NDUFB2 subunit family.</text>
</comment>
<dbReference type="Proteomes" id="UP000279307">
    <property type="component" value="Chromosome 10"/>
</dbReference>
<comment type="subunit">
    <text evidence="4">Complex I is composed of 45 different subunits.</text>
</comment>
<dbReference type="GO" id="GO:0032981">
    <property type="term" value="P:mitochondrial respiratory chain complex I assembly"/>
    <property type="evidence" value="ECO:0007669"/>
    <property type="project" value="TreeGrafter"/>
</dbReference>
<dbReference type="PANTHER" id="PTHR15223:SF1">
    <property type="entry name" value="NADH DEHYDROGENASE [UBIQUINONE] 1 BETA SUBCOMPLEX SUBUNIT 2, MITOCHONDRIAL"/>
    <property type="match status" value="1"/>
</dbReference>
<evidence type="ECO:0000256" key="5">
    <source>
        <dbReference type="ARBA" id="ARBA00022448"/>
    </source>
</evidence>
<evidence type="ECO:0000256" key="1">
    <source>
        <dbReference type="ARBA" id="ARBA00003195"/>
    </source>
</evidence>
<keyword evidence="8" id="KW-0809">Transit peptide</keyword>
<dbReference type="OMA" id="WHGPARI"/>
<dbReference type="EMBL" id="QOIP01000010">
    <property type="protein sequence ID" value="RLU17798.1"/>
    <property type="molecule type" value="Genomic_DNA"/>
</dbReference>
<dbReference type="STRING" id="2015173.A0A026W973"/>
<evidence type="ECO:0000313" key="15">
    <source>
        <dbReference type="Proteomes" id="UP000053097"/>
    </source>
</evidence>
<reference evidence="12 15" key="1">
    <citation type="journal article" date="2014" name="Curr. Biol.">
        <title>The genome of the clonal raider ant Cerapachys biroi.</title>
        <authorList>
            <person name="Oxley P.R."/>
            <person name="Ji L."/>
            <person name="Fetter-Pruneda I."/>
            <person name="McKenzie S.K."/>
            <person name="Li C."/>
            <person name="Hu H."/>
            <person name="Zhang G."/>
            <person name="Kronauer D.J."/>
        </authorList>
    </citation>
    <scope>NUCLEOTIDE SEQUENCE [LARGE SCALE GENOMIC DNA]</scope>
</reference>
<reference evidence="13" key="2">
    <citation type="journal article" date="2018" name="Genome Res.">
        <title>The genomic architecture and molecular evolution of ant odorant receptors.</title>
        <authorList>
            <person name="McKenzie S.K."/>
            <person name="Kronauer D.J.C."/>
        </authorList>
    </citation>
    <scope>NUCLEOTIDE SEQUENCE [LARGE SCALE GENOMIC DNA]</scope>
    <source>
        <strain evidence="13">Clonal line C1</strain>
    </source>
</reference>
<keyword evidence="11" id="KW-0472">Membrane</keyword>
<evidence type="ECO:0000256" key="4">
    <source>
        <dbReference type="ARBA" id="ARBA00011533"/>
    </source>
</evidence>
<keyword evidence="10" id="KW-0496">Mitochondrion</keyword>
<gene>
    <name evidence="13" type="ORF">DMN91_009886</name>
    <name evidence="14" type="ORF">DMN91_010036</name>
    <name evidence="12" type="ORF">X777_08719</name>
</gene>
<sequence>MITSRGLNLLRTAYINSQTKVPAQNLGFVRLGHHAVSYRKLPPEDKKWAWAAEFLGGVMWWWVLWHFWHDWGHLVGEFPYPDVTKWTDEELGIPPDDADD</sequence>
<accession>A0A026W973</accession>
<dbReference type="GO" id="GO:0045271">
    <property type="term" value="C:respiratory chain complex I"/>
    <property type="evidence" value="ECO:0007669"/>
    <property type="project" value="InterPro"/>
</dbReference>
<evidence type="ECO:0000313" key="12">
    <source>
        <dbReference type="EMBL" id="EZA52206.1"/>
    </source>
</evidence>
<dbReference type="Proteomes" id="UP000053097">
    <property type="component" value="Unassembled WGS sequence"/>
</dbReference>
<dbReference type="GO" id="GO:0005743">
    <property type="term" value="C:mitochondrial inner membrane"/>
    <property type="evidence" value="ECO:0007669"/>
    <property type="project" value="UniProtKB-SubCell"/>
</dbReference>
<dbReference type="EMBL" id="QOIP01000010">
    <property type="protein sequence ID" value="RLU17650.1"/>
    <property type="molecule type" value="Genomic_DNA"/>
</dbReference>
<evidence type="ECO:0000256" key="9">
    <source>
        <dbReference type="ARBA" id="ARBA00022982"/>
    </source>
</evidence>
<keyword evidence="12" id="KW-0830">Ubiquinone</keyword>
<dbReference type="AlphaFoldDB" id="A0A026W973"/>
<dbReference type="InterPro" id="IPR026627">
    <property type="entry name" value="NDUFB2_animal"/>
</dbReference>